<dbReference type="Pfam" id="PF00852">
    <property type="entry name" value="Glyco_transf_10"/>
    <property type="match status" value="1"/>
</dbReference>
<dbReference type="UniPathway" id="UPA00378"/>
<proteinExistence type="inferred from homology"/>
<dbReference type="GO" id="GO:0008417">
    <property type="term" value="F:fucosyltransferase activity"/>
    <property type="evidence" value="ECO:0007669"/>
    <property type="project" value="InterPro"/>
</dbReference>
<evidence type="ECO:0000313" key="9">
    <source>
        <dbReference type="EMBL" id="EFX76409.1"/>
    </source>
</evidence>
<gene>
    <name evidence="9" type="ORF">DAPPUDRAFT_248910</name>
</gene>
<comment type="pathway">
    <text evidence="2">Protein modification; protein glycosylation.</text>
</comment>
<dbReference type="SUPFAM" id="SSF53756">
    <property type="entry name" value="UDP-Glycosyltransferase/glycogen phosphorylase"/>
    <property type="match status" value="1"/>
</dbReference>
<dbReference type="InParanoid" id="E9GVG1"/>
<sequence>MQILAHDIVAVVYGGAEYIQHAPPHSYIDARKFKPTDLAGFLKILNEDDELYNEHSDGKITTVWSTALKTCHATHFVICVKNCTSRKK</sequence>
<dbReference type="KEGG" id="dpx:DAPPUDRAFT_248910"/>
<dbReference type="GO" id="GO:0000139">
    <property type="term" value="C:Golgi membrane"/>
    <property type="evidence" value="ECO:0007669"/>
    <property type="project" value="UniProtKB-SubCell"/>
</dbReference>
<dbReference type="Gene3D" id="3.40.50.11660">
    <property type="entry name" value="Glycosyl transferase family 10, C-terminal domain"/>
    <property type="match status" value="1"/>
</dbReference>
<dbReference type="EC" id="2.4.1.-" evidence="7"/>
<keyword evidence="7" id="KW-0472">Membrane</keyword>
<dbReference type="Proteomes" id="UP000000305">
    <property type="component" value="Unassembled WGS sequence"/>
</dbReference>
<dbReference type="PANTHER" id="PTHR48438:SF1">
    <property type="entry name" value="ALPHA-(1,3)-FUCOSYLTRANSFERASE C-RELATED"/>
    <property type="match status" value="1"/>
</dbReference>
<evidence type="ECO:0000256" key="2">
    <source>
        <dbReference type="ARBA" id="ARBA00004922"/>
    </source>
</evidence>
<name>E9GVG1_DAPPU</name>
<protein>
    <recommendedName>
        <fullName evidence="7">Fucosyltransferase</fullName>
        <ecNumber evidence="7">2.4.1.-</ecNumber>
    </recommendedName>
</protein>
<keyword evidence="10" id="KW-1185">Reference proteome</keyword>
<evidence type="ECO:0000256" key="5">
    <source>
        <dbReference type="ARBA" id="ARBA00022679"/>
    </source>
</evidence>
<keyword evidence="6 7" id="KW-0333">Golgi apparatus</keyword>
<organism evidence="9 10">
    <name type="scientific">Daphnia pulex</name>
    <name type="common">Water flea</name>
    <dbReference type="NCBI Taxonomy" id="6669"/>
    <lineage>
        <taxon>Eukaryota</taxon>
        <taxon>Metazoa</taxon>
        <taxon>Ecdysozoa</taxon>
        <taxon>Arthropoda</taxon>
        <taxon>Crustacea</taxon>
        <taxon>Branchiopoda</taxon>
        <taxon>Diplostraca</taxon>
        <taxon>Cladocera</taxon>
        <taxon>Anomopoda</taxon>
        <taxon>Daphniidae</taxon>
        <taxon>Daphnia</taxon>
    </lineage>
</organism>
<comment type="subcellular location">
    <subcellularLocation>
        <location evidence="1">Golgi apparatus membrane</location>
        <topology evidence="1">Single-pass type II membrane protein</topology>
    </subcellularLocation>
    <subcellularLocation>
        <location evidence="7">Golgi apparatus</location>
        <location evidence="7">Golgi stack membrane</location>
        <topology evidence="7">Single-pass type II membrane protein</topology>
    </subcellularLocation>
</comment>
<keyword evidence="5 7" id="KW-0808">Transferase</keyword>
<feature type="domain" description="Fucosyltransferase C-terminal" evidence="8">
    <location>
        <begin position="2"/>
        <end position="79"/>
    </location>
</feature>
<dbReference type="AlphaFoldDB" id="E9GVG1"/>
<evidence type="ECO:0000256" key="3">
    <source>
        <dbReference type="ARBA" id="ARBA00008919"/>
    </source>
</evidence>
<accession>E9GVG1</accession>
<keyword evidence="7" id="KW-0812">Transmembrane</keyword>
<evidence type="ECO:0000256" key="6">
    <source>
        <dbReference type="ARBA" id="ARBA00023034"/>
    </source>
</evidence>
<comment type="similarity">
    <text evidence="3 7">Belongs to the glycosyltransferase 10 family.</text>
</comment>
<dbReference type="OrthoDB" id="427096at2759"/>
<dbReference type="FunFam" id="3.40.50.11660:FF:000028">
    <property type="match status" value="1"/>
</dbReference>
<dbReference type="EMBL" id="GL732568">
    <property type="protein sequence ID" value="EFX76409.1"/>
    <property type="molecule type" value="Genomic_DNA"/>
</dbReference>
<evidence type="ECO:0000256" key="1">
    <source>
        <dbReference type="ARBA" id="ARBA00004323"/>
    </source>
</evidence>
<dbReference type="PANTHER" id="PTHR48438">
    <property type="entry name" value="ALPHA-(1,3)-FUCOSYLTRANSFERASE C-RELATED"/>
    <property type="match status" value="1"/>
</dbReference>
<dbReference type="InterPro" id="IPR001503">
    <property type="entry name" value="Glyco_trans_10"/>
</dbReference>
<dbReference type="HOGENOM" id="CLU_2471346_0_0_1"/>
<dbReference type="InterPro" id="IPR038577">
    <property type="entry name" value="GT10-like_C_sf"/>
</dbReference>
<keyword evidence="4 7" id="KW-0328">Glycosyltransferase</keyword>
<evidence type="ECO:0000313" key="10">
    <source>
        <dbReference type="Proteomes" id="UP000000305"/>
    </source>
</evidence>
<evidence type="ECO:0000259" key="8">
    <source>
        <dbReference type="Pfam" id="PF00852"/>
    </source>
</evidence>
<evidence type="ECO:0000256" key="4">
    <source>
        <dbReference type="ARBA" id="ARBA00022676"/>
    </source>
</evidence>
<dbReference type="InterPro" id="IPR055270">
    <property type="entry name" value="Glyco_tran_10_C"/>
</dbReference>
<reference evidence="9 10" key="1">
    <citation type="journal article" date="2011" name="Science">
        <title>The ecoresponsive genome of Daphnia pulex.</title>
        <authorList>
            <person name="Colbourne J.K."/>
            <person name="Pfrender M.E."/>
            <person name="Gilbert D."/>
            <person name="Thomas W.K."/>
            <person name="Tucker A."/>
            <person name="Oakley T.H."/>
            <person name="Tokishita S."/>
            <person name="Aerts A."/>
            <person name="Arnold G.J."/>
            <person name="Basu M.K."/>
            <person name="Bauer D.J."/>
            <person name="Caceres C.E."/>
            <person name="Carmel L."/>
            <person name="Casola C."/>
            <person name="Choi J.H."/>
            <person name="Detter J.C."/>
            <person name="Dong Q."/>
            <person name="Dusheyko S."/>
            <person name="Eads B.D."/>
            <person name="Frohlich T."/>
            <person name="Geiler-Samerotte K.A."/>
            <person name="Gerlach D."/>
            <person name="Hatcher P."/>
            <person name="Jogdeo S."/>
            <person name="Krijgsveld J."/>
            <person name="Kriventseva E.V."/>
            <person name="Kultz D."/>
            <person name="Laforsch C."/>
            <person name="Lindquist E."/>
            <person name="Lopez J."/>
            <person name="Manak J.R."/>
            <person name="Muller J."/>
            <person name="Pangilinan J."/>
            <person name="Patwardhan R.P."/>
            <person name="Pitluck S."/>
            <person name="Pritham E.J."/>
            <person name="Rechtsteiner A."/>
            <person name="Rho M."/>
            <person name="Rogozin I.B."/>
            <person name="Sakarya O."/>
            <person name="Salamov A."/>
            <person name="Schaack S."/>
            <person name="Shapiro H."/>
            <person name="Shiga Y."/>
            <person name="Skalitzky C."/>
            <person name="Smith Z."/>
            <person name="Souvorov A."/>
            <person name="Sung W."/>
            <person name="Tang Z."/>
            <person name="Tsuchiya D."/>
            <person name="Tu H."/>
            <person name="Vos H."/>
            <person name="Wang M."/>
            <person name="Wolf Y.I."/>
            <person name="Yamagata H."/>
            <person name="Yamada T."/>
            <person name="Ye Y."/>
            <person name="Shaw J.R."/>
            <person name="Andrews J."/>
            <person name="Crease T.J."/>
            <person name="Tang H."/>
            <person name="Lucas S.M."/>
            <person name="Robertson H.M."/>
            <person name="Bork P."/>
            <person name="Koonin E.V."/>
            <person name="Zdobnov E.M."/>
            <person name="Grigoriev I.V."/>
            <person name="Lynch M."/>
            <person name="Boore J.L."/>
        </authorList>
    </citation>
    <scope>NUCLEOTIDE SEQUENCE [LARGE SCALE GENOMIC DNA]</scope>
</reference>
<dbReference type="GO" id="GO:0032580">
    <property type="term" value="C:Golgi cisterna membrane"/>
    <property type="evidence" value="ECO:0007669"/>
    <property type="project" value="UniProtKB-SubCell"/>
</dbReference>
<evidence type="ECO:0000256" key="7">
    <source>
        <dbReference type="RuleBase" id="RU003832"/>
    </source>
</evidence>